<dbReference type="GO" id="GO:0005829">
    <property type="term" value="C:cytosol"/>
    <property type="evidence" value="ECO:0007669"/>
    <property type="project" value="TreeGrafter"/>
</dbReference>
<dbReference type="InterPro" id="IPR030489">
    <property type="entry name" value="TR_Rrf2-type_CS"/>
</dbReference>
<proteinExistence type="predicted"/>
<evidence type="ECO:0000256" key="1">
    <source>
        <dbReference type="SAM" id="MobiDB-lite"/>
    </source>
</evidence>
<dbReference type="InterPro" id="IPR000944">
    <property type="entry name" value="Tscrpt_reg_Rrf2"/>
</dbReference>
<gene>
    <name evidence="2" type="ORF">BSCA_1205</name>
</gene>
<dbReference type="STRING" id="158787.BSCA_1205"/>
<feature type="compositionally biased region" description="Low complexity" evidence="1">
    <location>
        <begin position="176"/>
        <end position="186"/>
    </location>
</feature>
<dbReference type="Proteomes" id="UP000029033">
    <property type="component" value="Unassembled WGS sequence"/>
</dbReference>
<organism evidence="2 3">
    <name type="scientific">Bifidobacterium scardovii</name>
    <dbReference type="NCBI Taxonomy" id="158787"/>
    <lineage>
        <taxon>Bacteria</taxon>
        <taxon>Bacillati</taxon>
        <taxon>Actinomycetota</taxon>
        <taxon>Actinomycetes</taxon>
        <taxon>Bifidobacteriales</taxon>
        <taxon>Bifidobacteriaceae</taxon>
        <taxon>Bifidobacterium</taxon>
    </lineage>
</organism>
<dbReference type="SUPFAM" id="SSF46785">
    <property type="entry name" value="Winged helix' DNA-binding domain"/>
    <property type="match status" value="1"/>
</dbReference>
<dbReference type="Pfam" id="PF02082">
    <property type="entry name" value="Rrf2"/>
    <property type="match status" value="1"/>
</dbReference>
<dbReference type="Gene3D" id="1.10.10.10">
    <property type="entry name" value="Winged helix-like DNA-binding domain superfamily/Winged helix DNA-binding domain"/>
    <property type="match status" value="1"/>
</dbReference>
<dbReference type="EMBL" id="JGZO01000001">
    <property type="protein sequence ID" value="KFI95908.1"/>
    <property type="molecule type" value="Genomic_DNA"/>
</dbReference>
<sequence length="186" mass="19466">MNGDYSLAVHALVYLDHRATNLPSQILADNICTNAARVRKAMRPLAAAGLVFTKEGPEGGYALAKPAEAITLRDVAEAAGATFVDVNWTPGDIHEDCLVSSSMGAVMDGIYASLNESCLTQLERITVHDITSWIFNHGDGQKPAAEPAPDGTPTTDTIFTPPTTTPPTTTPPIATPPTTATPPTAA</sequence>
<dbReference type="PANTHER" id="PTHR33221">
    <property type="entry name" value="WINGED HELIX-TURN-HELIX TRANSCRIPTIONAL REGULATOR, RRF2 FAMILY"/>
    <property type="match status" value="1"/>
</dbReference>
<dbReference type="PANTHER" id="PTHR33221:SF15">
    <property type="entry name" value="HTH-TYPE TRANSCRIPTIONAL REGULATOR YWGB-RELATED"/>
    <property type="match status" value="1"/>
</dbReference>
<protein>
    <submittedName>
        <fullName evidence="2">Transcriptional regulator</fullName>
    </submittedName>
</protein>
<feature type="compositionally biased region" description="Pro residues" evidence="1">
    <location>
        <begin position="163"/>
        <end position="175"/>
    </location>
</feature>
<dbReference type="AlphaFoldDB" id="A0A087DK58"/>
<dbReference type="eggNOG" id="COG1959">
    <property type="taxonomic scope" value="Bacteria"/>
</dbReference>
<dbReference type="PROSITE" id="PS01332">
    <property type="entry name" value="HTH_RRF2_1"/>
    <property type="match status" value="1"/>
</dbReference>
<keyword evidence="3" id="KW-1185">Reference proteome</keyword>
<feature type="region of interest" description="Disordered" evidence="1">
    <location>
        <begin position="138"/>
        <end position="186"/>
    </location>
</feature>
<dbReference type="OrthoDB" id="9808360at2"/>
<evidence type="ECO:0000313" key="3">
    <source>
        <dbReference type="Proteomes" id="UP000029033"/>
    </source>
</evidence>
<name>A0A087DK58_9BIFI</name>
<dbReference type="InterPro" id="IPR036390">
    <property type="entry name" value="WH_DNA-bd_sf"/>
</dbReference>
<dbReference type="GO" id="GO:0003700">
    <property type="term" value="F:DNA-binding transcription factor activity"/>
    <property type="evidence" value="ECO:0007669"/>
    <property type="project" value="TreeGrafter"/>
</dbReference>
<comment type="caution">
    <text evidence="2">The sequence shown here is derived from an EMBL/GenBank/DDBJ whole genome shotgun (WGS) entry which is preliminary data.</text>
</comment>
<feature type="compositionally biased region" description="Low complexity" evidence="1">
    <location>
        <begin position="152"/>
        <end position="162"/>
    </location>
</feature>
<accession>A0A087DK58</accession>
<dbReference type="InterPro" id="IPR036388">
    <property type="entry name" value="WH-like_DNA-bd_sf"/>
</dbReference>
<reference evidence="2 3" key="1">
    <citation type="submission" date="2014-03" db="EMBL/GenBank/DDBJ databases">
        <title>Genomics of Bifidobacteria.</title>
        <authorList>
            <person name="Ventura M."/>
            <person name="Milani C."/>
            <person name="Lugli G.A."/>
        </authorList>
    </citation>
    <scope>NUCLEOTIDE SEQUENCE [LARGE SCALE GENOMIC DNA]</scope>
    <source>
        <strain evidence="2 3">LMG 21589</strain>
    </source>
</reference>
<evidence type="ECO:0000313" key="2">
    <source>
        <dbReference type="EMBL" id="KFI95908.1"/>
    </source>
</evidence>
<dbReference type="PROSITE" id="PS51197">
    <property type="entry name" value="HTH_RRF2_2"/>
    <property type="match status" value="1"/>
</dbReference>